<comment type="similarity">
    <text evidence="2 4">Belongs to the isochorismate synthase family.</text>
</comment>
<dbReference type="InterPro" id="IPR019999">
    <property type="entry name" value="Anth_synth_I-like"/>
</dbReference>
<dbReference type="STRING" id="150248.SAMN05216169_100317"/>
<gene>
    <name evidence="4" type="primary">menF</name>
    <name evidence="6" type="ORF">SAMN05216169_100317</name>
</gene>
<dbReference type="UniPathway" id="UPA01057">
    <property type="reaction ID" value="UER00163"/>
</dbReference>
<comment type="catalytic activity">
    <reaction evidence="1 4">
        <text>chorismate = isochorismate</text>
        <dbReference type="Rhea" id="RHEA:18985"/>
        <dbReference type="ChEBI" id="CHEBI:29748"/>
        <dbReference type="ChEBI" id="CHEBI:29780"/>
        <dbReference type="EC" id="5.4.4.2"/>
    </reaction>
</comment>
<comment type="pathway">
    <text evidence="4">Quinol/quinone metabolism; 1,4-dihydroxy-2-naphthoate biosynthesis; 1,4-dihydroxy-2-naphthoate from chorismate: step 1/7.</text>
</comment>
<dbReference type="EC" id="5.4.4.2" evidence="4"/>
<evidence type="ECO:0000256" key="4">
    <source>
        <dbReference type="HAMAP-Rule" id="MF_01935"/>
    </source>
</evidence>
<feature type="active site" description="Proton acceptor" evidence="4">
    <location>
        <position position="206"/>
    </location>
</feature>
<dbReference type="GO" id="GO:0009234">
    <property type="term" value="P:menaquinone biosynthetic process"/>
    <property type="evidence" value="ECO:0007669"/>
    <property type="project" value="UniProtKB-UniRule"/>
</dbReference>
<sequence>MVTLYQSKVIDQVRDALNKKRHMASVAVKIKQIDPLTFFEAGAKLFHGQRFYWSDCLREQTFVGLGHAYVIKSENKTSERFREVEYAWKQMVEGAFIQGEGPLMFGGFAFDPMKRSAEHWDNFPSAQFVVPTFLLTKKQDETWLTVNVVHESLEQIEHMIDSLFAQHEEGKWGGSYVVKKEEVARDHWLHAVHHAMRLIQHGVIEKVVLARELVLSFSERLNYAHVLRSLREQQPMSYIFAFENGSPCFIGASPEQLVKKNEDICETACLAGSIRRGHTIKEDEELGRWLLRDEKNRHEHAFVVDMIERAMNEVCAEVIVPSEPVLLKMRHIQHLYTPVRAKVHDDVSIFSLVERLHPTPALGGFPKEKAVQTIREIEPLDRGWYAAPIGWVDAKGNGEFAVAIRSALLHDHEAHLFAGCGIVAHSNPRSEYEETNVKFKPMLLALEGK</sequence>
<comment type="pathway">
    <text evidence="4">Quinol/quinone metabolism; menaquinone biosynthesis.</text>
</comment>
<keyword evidence="3 4" id="KW-0413">Isomerase</keyword>
<dbReference type="Gene3D" id="3.60.120.10">
    <property type="entry name" value="Anthranilate synthase"/>
    <property type="match status" value="1"/>
</dbReference>
<comment type="function">
    <text evidence="4">Catalyzes the conversion of chorismate to isochorismate.</text>
</comment>
<accession>A0A1I0SKW4</accession>
<dbReference type="SUPFAM" id="SSF56322">
    <property type="entry name" value="ADC synthase"/>
    <property type="match status" value="1"/>
</dbReference>
<proteinExistence type="inferred from homology"/>
<dbReference type="OrthoDB" id="9803598at2"/>
<keyword evidence="4" id="KW-0474">Menaquinone biosynthesis</keyword>
<evidence type="ECO:0000259" key="5">
    <source>
        <dbReference type="Pfam" id="PF00425"/>
    </source>
</evidence>
<feature type="active site" description="Proton donor" evidence="4">
    <location>
        <position position="255"/>
    </location>
</feature>
<evidence type="ECO:0000313" key="6">
    <source>
        <dbReference type="EMBL" id="SFA40145.1"/>
    </source>
</evidence>
<dbReference type="NCBIfam" id="TIGR00543">
    <property type="entry name" value="isochor_syn"/>
    <property type="match status" value="1"/>
</dbReference>
<dbReference type="Proteomes" id="UP000198979">
    <property type="component" value="Unassembled WGS sequence"/>
</dbReference>
<dbReference type="PANTHER" id="PTHR42839">
    <property type="entry name" value="ISOCHORISMATE SYNTHASE ENTC"/>
    <property type="match status" value="1"/>
</dbReference>
<dbReference type="InterPro" id="IPR005801">
    <property type="entry name" value="ADC_synthase"/>
</dbReference>
<dbReference type="GO" id="GO:0008909">
    <property type="term" value="F:isochorismate synthase activity"/>
    <property type="evidence" value="ECO:0007669"/>
    <property type="project" value="UniProtKB-UniRule"/>
</dbReference>
<evidence type="ECO:0000256" key="3">
    <source>
        <dbReference type="ARBA" id="ARBA00023235"/>
    </source>
</evidence>
<dbReference type="HAMAP" id="MF_01935">
    <property type="entry name" value="MenF"/>
    <property type="match status" value="1"/>
</dbReference>
<dbReference type="PANTHER" id="PTHR42839:SF1">
    <property type="entry name" value="ISOCHORISMATE SYNTHASE MENF"/>
    <property type="match status" value="1"/>
</dbReference>
<dbReference type="UniPathway" id="UPA00079"/>
<name>A0A1I0SKW4_9BACL</name>
<protein>
    <recommendedName>
        <fullName evidence="4">Isochorismate synthase MenF</fullName>
        <ecNumber evidence="4">5.4.4.2</ecNumber>
    </recommendedName>
    <alternativeName>
        <fullName evidence="4">Isochorismate mutase</fullName>
    </alternativeName>
</protein>
<dbReference type="InterPro" id="IPR015890">
    <property type="entry name" value="Chorismate_C"/>
</dbReference>
<dbReference type="AlphaFoldDB" id="A0A1I0SKW4"/>
<keyword evidence="7" id="KW-1185">Reference proteome</keyword>
<feature type="binding site" evidence="4">
    <location>
        <position position="299"/>
    </location>
    <ligand>
        <name>Mg(2+)</name>
        <dbReference type="ChEBI" id="CHEBI:18420"/>
    </ligand>
</feature>
<keyword evidence="4" id="KW-0479">Metal-binding</keyword>
<keyword evidence="4" id="KW-0460">Magnesium</keyword>
<dbReference type="InterPro" id="IPR004561">
    <property type="entry name" value="IsoChor_synthase"/>
</dbReference>
<organism evidence="6 7">
    <name type="scientific">Anoxybacillus pushchinoensis</name>
    <dbReference type="NCBI Taxonomy" id="150248"/>
    <lineage>
        <taxon>Bacteria</taxon>
        <taxon>Bacillati</taxon>
        <taxon>Bacillota</taxon>
        <taxon>Bacilli</taxon>
        <taxon>Bacillales</taxon>
        <taxon>Anoxybacillaceae</taxon>
        <taxon>Anoxybacillus</taxon>
    </lineage>
</organism>
<dbReference type="RefSeq" id="WP_091700186.1">
    <property type="nucleotide sequence ID" value="NZ_FOJQ01000003.1"/>
</dbReference>
<evidence type="ECO:0000256" key="2">
    <source>
        <dbReference type="ARBA" id="ARBA00005297"/>
    </source>
</evidence>
<dbReference type="PRINTS" id="PR00095">
    <property type="entry name" value="ANTSNTHASEI"/>
</dbReference>
<dbReference type="EMBL" id="FOJQ01000003">
    <property type="protein sequence ID" value="SFA40145.1"/>
    <property type="molecule type" value="Genomic_DNA"/>
</dbReference>
<reference evidence="7" key="1">
    <citation type="submission" date="2016-10" db="EMBL/GenBank/DDBJ databases">
        <authorList>
            <person name="Varghese N."/>
            <person name="Submissions S."/>
        </authorList>
    </citation>
    <scope>NUCLEOTIDE SEQUENCE [LARGE SCALE GENOMIC DNA]</scope>
    <source>
        <strain evidence="7">K1</strain>
    </source>
</reference>
<feature type="binding site" evidence="4">
    <location>
        <position position="434"/>
    </location>
    <ligand>
        <name>Mg(2+)</name>
        <dbReference type="ChEBI" id="CHEBI:18420"/>
    </ligand>
</feature>
<dbReference type="Pfam" id="PF00425">
    <property type="entry name" value="Chorismate_bind"/>
    <property type="match status" value="1"/>
</dbReference>
<comment type="cofactor">
    <cofactor evidence="4">
        <name>Mg(2+)</name>
        <dbReference type="ChEBI" id="CHEBI:18420"/>
    </cofactor>
</comment>
<evidence type="ECO:0000313" key="7">
    <source>
        <dbReference type="Proteomes" id="UP000198979"/>
    </source>
</evidence>
<dbReference type="InterPro" id="IPR034681">
    <property type="entry name" value="MenF"/>
</dbReference>
<dbReference type="GO" id="GO:0009697">
    <property type="term" value="P:salicylic acid biosynthetic process"/>
    <property type="evidence" value="ECO:0007669"/>
    <property type="project" value="TreeGrafter"/>
</dbReference>
<dbReference type="GO" id="GO:0000287">
    <property type="term" value="F:magnesium ion binding"/>
    <property type="evidence" value="ECO:0007669"/>
    <property type="project" value="UniProtKB-UniRule"/>
</dbReference>
<feature type="domain" description="Chorismate-utilising enzyme C-terminal" evidence="5">
    <location>
        <begin position="185"/>
        <end position="438"/>
    </location>
</feature>
<evidence type="ECO:0000256" key="1">
    <source>
        <dbReference type="ARBA" id="ARBA00000799"/>
    </source>
</evidence>